<dbReference type="EMBL" id="JBELOE010000265">
    <property type="protein sequence ID" value="MER2493732.1"/>
    <property type="molecule type" value="Genomic_DNA"/>
</dbReference>
<comment type="caution">
    <text evidence="1">The sequence shown here is derived from an EMBL/GenBank/DDBJ whole genome shotgun (WGS) entry which is preliminary data.</text>
</comment>
<gene>
    <name evidence="1" type="ORF">ABS311_17770</name>
</gene>
<dbReference type="RefSeq" id="WP_350402773.1">
    <property type="nucleotide sequence ID" value="NZ_JBELOE010000265.1"/>
</dbReference>
<reference evidence="1 2" key="1">
    <citation type="submission" date="2024-06" db="EMBL/GenBank/DDBJ databases">
        <authorList>
            <person name="Chen R.Y."/>
        </authorList>
    </citation>
    <scope>NUCLEOTIDE SEQUENCE [LARGE SCALE GENOMIC DNA]</scope>
    <source>
        <strain evidence="1 2">D2</strain>
    </source>
</reference>
<sequence>MWWPKKNQAQVKCVSAIFYLILLSACNNSSNQYAPVALLKEVDRHMAADFVQGVWRYRGARAVDEGIAVYIQIPDRLDISEKQHKIYLVETICPDETETDFWRKLIRYDLYIRTYNYVDRNYTQAKCPKPFNI</sequence>
<dbReference type="PROSITE" id="PS51257">
    <property type="entry name" value="PROKAR_LIPOPROTEIN"/>
    <property type="match status" value="1"/>
</dbReference>
<organism evidence="1 2">
    <name type="scientific">Catenovulum sediminis</name>
    <dbReference type="NCBI Taxonomy" id="1740262"/>
    <lineage>
        <taxon>Bacteria</taxon>
        <taxon>Pseudomonadati</taxon>
        <taxon>Pseudomonadota</taxon>
        <taxon>Gammaproteobacteria</taxon>
        <taxon>Alteromonadales</taxon>
        <taxon>Alteromonadaceae</taxon>
        <taxon>Catenovulum</taxon>
    </lineage>
</organism>
<name>A0ABV1RM46_9ALTE</name>
<keyword evidence="2" id="KW-1185">Reference proteome</keyword>
<protein>
    <recommendedName>
        <fullName evidence="3">Lipoprotein</fullName>
    </recommendedName>
</protein>
<proteinExistence type="predicted"/>
<accession>A0ABV1RM46</accession>
<evidence type="ECO:0008006" key="3">
    <source>
        <dbReference type="Google" id="ProtNLM"/>
    </source>
</evidence>
<dbReference type="Proteomes" id="UP001467690">
    <property type="component" value="Unassembled WGS sequence"/>
</dbReference>
<evidence type="ECO:0000313" key="2">
    <source>
        <dbReference type="Proteomes" id="UP001467690"/>
    </source>
</evidence>
<evidence type="ECO:0000313" key="1">
    <source>
        <dbReference type="EMBL" id="MER2493732.1"/>
    </source>
</evidence>